<sequence length="138" mass="15694">MVDIMATTSEDFKKPDDFEDGELPEEGEICDDEEPARENIIDRSSPSQSNSATSHVSVGSGPSMKMPLPHHRHPKDIEGNSVLFLPSISIFNRFLPTFFLYLSRLFTVFLSRLYSLCLYNLIYLFKISPNSHFCIMAL</sequence>
<evidence type="ECO:0000256" key="1">
    <source>
        <dbReference type="SAM" id="MobiDB-lite"/>
    </source>
</evidence>
<reference evidence="4" key="1">
    <citation type="submission" date="2016-11" db="UniProtKB">
        <authorList>
            <consortium name="WormBaseParasite"/>
        </authorList>
    </citation>
    <scope>IDENTIFICATION</scope>
</reference>
<protein>
    <submittedName>
        <fullName evidence="4">CTNNB1_binding domain-containing protein</fullName>
    </submittedName>
</protein>
<keyword evidence="2" id="KW-1133">Transmembrane helix</keyword>
<evidence type="ECO:0000313" key="4">
    <source>
        <dbReference type="WBParaSite" id="Hba_06395"/>
    </source>
</evidence>
<keyword evidence="2" id="KW-0472">Membrane</keyword>
<feature type="transmembrane region" description="Helical" evidence="2">
    <location>
        <begin position="108"/>
        <end position="125"/>
    </location>
</feature>
<keyword evidence="3" id="KW-1185">Reference proteome</keyword>
<feature type="region of interest" description="Disordered" evidence="1">
    <location>
        <begin position="1"/>
        <end position="71"/>
    </location>
</feature>
<keyword evidence="2" id="KW-0812">Transmembrane</keyword>
<feature type="compositionally biased region" description="Acidic residues" evidence="1">
    <location>
        <begin position="17"/>
        <end position="35"/>
    </location>
</feature>
<dbReference type="Proteomes" id="UP000095283">
    <property type="component" value="Unplaced"/>
</dbReference>
<organism evidence="3 4">
    <name type="scientific">Heterorhabditis bacteriophora</name>
    <name type="common">Entomopathogenic nematode worm</name>
    <dbReference type="NCBI Taxonomy" id="37862"/>
    <lineage>
        <taxon>Eukaryota</taxon>
        <taxon>Metazoa</taxon>
        <taxon>Ecdysozoa</taxon>
        <taxon>Nematoda</taxon>
        <taxon>Chromadorea</taxon>
        <taxon>Rhabditida</taxon>
        <taxon>Rhabditina</taxon>
        <taxon>Rhabditomorpha</taxon>
        <taxon>Strongyloidea</taxon>
        <taxon>Heterorhabditidae</taxon>
        <taxon>Heterorhabditis</taxon>
    </lineage>
</organism>
<evidence type="ECO:0000256" key="2">
    <source>
        <dbReference type="SAM" id="Phobius"/>
    </source>
</evidence>
<name>A0A1I7WMM3_HETBA</name>
<proteinExistence type="predicted"/>
<feature type="compositionally biased region" description="Polar residues" evidence="1">
    <location>
        <begin position="42"/>
        <end position="57"/>
    </location>
</feature>
<accession>A0A1I7WMM3</accession>
<evidence type="ECO:0000313" key="3">
    <source>
        <dbReference type="Proteomes" id="UP000095283"/>
    </source>
</evidence>
<dbReference type="AlphaFoldDB" id="A0A1I7WMM3"/>
<dbReference type="WBParaSite" id="Hba_06395">
    <property type="protein sequence ID" value="Hba_06395"/>
    <property type="gene ID" value="Hba_06395"/>
</dbReference>